<feature type="signal peptide" evidence="1">
    <location>
        <begin position="1"/>
        <end position="40"/>
    </location>
</feature>
<dbReference type="Pfam" id="PF00754">
    <property type="entry name" value="F5_F8_type_C"/>
    <property type="match status" value="2"/>
</dbReference>
<accession>A0ABQ6GL63</accession>
<sequence>MMTRLSGKSQRFSNRMNKWAIALLSCLLLAGFGDAPSVFAEAWTPVPLVTAATKNAGNMGGEGAQWPIYMTVSESDPNFMLYGTDVGGMFRSTNGGASWEPSGNGFDSGGATGMQIDPFNANRAIAVGAYSMPLSWNGLYLTTNKGASWTRTRGENIAGYRDTRDQIAYDRSSYDATAGYTKVVYWSRVRHDSYNWGTPTIDPNIYKSTDGGATWNVISGSADPAGGDIAVHPTNGWVYSASENGFYRSKNGGVSFDRLRTSAAIDIEVIPSQPNTVWITQDDGIYKSTDSGDSFTKVSGSSWPAAYPKYLAVSPVNPSNMMISEETDDWTVNRHYRSTDGGATWSLSQNIDSSSSFIPLNLRSSHYVWSPANGNTVWGFGGDVILKSADAGANWQWANNGNNGIMTGGLMNWSTQDGNVMYMSAQDYNGGLTTDAGNTWTYVDPNSNGWGGWVYGGYALNNQIMYGGYGHGNYSLYVTRNGSTSGWTNTGLPLYGMQVSYSDPTDSNVLFAWEYRSGDGGQTWKPLAGARGVFTSNPTGQRELYGSYGGDVVTSFDKGLTWSTVVSLPSGEGVRDIAFDQKRNRLFIASTAEKLYRFESGVLTDITSQIPADQMGNRRIWSVAVDPGNPNIVYKAGAANIYQSDVSAARSIDGGNTWQSLNLSPRFNNSAFGKSGGIGASVVRVNPITHEAFFGSVCYGLWKIGAPAGISVPAQGPSGPAVQGPSVLYSNDLESNSAADWTIVSGSAGNGQLQFYDFSGNRMKAIYDGQSFSGDYRFSADVTAHGAAYANVSQLVFNYQSDSNYYYVSVGGGDSNTVELHKVVAGSDSTLSVYPGSWPVTDKRITYDIKVKQGSSITVTGIRDNVSTLLFDHVSDSSLQSGKVGFMGMWNAFEADNVLVTAAGSSNVTGELNRSGWTATATDSYYLRPASNALDGDNNTSWTSGVSQASGQNFIVDMKSVQQFDRIELDLGTANNDYMRGFNLYASNDGTNWGSPIASGIGVDPVTTISFPSQSARYFKFTLTGANGYWWSITELKVFQSVALNRTGWTAAATNSYYLRPESNALDGDSSTSWTSGVSQASGQTFVIDMKTAQTIRKLVLDLGTANNDYMRGYDVYVSGNRTNWGSPIASGVGLNPLTTISFSPQTARYIKFQLTAANGYWWSITELNVY</sequence>
<dbReference type="InterPro" id="IPR052025">
    <property type="entry name" value="Xyloglucanase_GH74"/>
</dbReference>
<evidence type="ECO:0000313" key="4">
    <source>
        <dbReference type="Proteomes" id="UP001157114"/>
    </source>
</evidence>
<dbReference type="Gene3D" id="2.60.120.560">
    <property type="entry name" value="Exo-inulinase, domain 1"/>
    <property type="match status" value="1"/>
</dbReference>
<dbReference type="PANTHER" id="PTHR43739:SF5">
    <property type="entry name" value="EXO-ALPHA-SIALIDASE"/>
    <property type="match status" value="1"/>
</dbReference>
<gene>
    <name evidence="3" type="ORF">MU1_58370</name>
</gene>
<feature type="domain" description="F5/8 type C" evidence="2">
    <location>
        <begin position="1050"/>
        <end position="1171"/>
    </location>
</feature>
<dbReference type="PROSITE" id="PS50022">
    <property type="entry name" value="FA58C_3"/>
    <property type="match status" value="2"/>
</dbReference>
<comment type="caution">
    <text evidence="3">The sequence shown here is derived from an EMBL/GenBank/DDBJ whole genome shotgun (WGS) entry which is preliminary data.</text>
</comment>
<dbReference type="EMBL" id="BSSQ01000035">
    <property type="protein sequence ID" value="GLX71487.1"/>
    <property type="molecule type" value="Genomic_DNA"/>
</dbReference>
<dbReference type="Gene3D" id="2.130.10.10">
    <property type="entry name" value="YVTN repeat-like/Quinoprotein amine dehydrogenase"/>
    <property type="match status" value="4"/>
</dbReference>
<dbReference type="SUPFAM" id="SSF110296">
    <property type="entry name" value="Oligoxyloglucan reducing end-specific cellobiohydrolase"/>
    <property type="match status" value="2"/>
</dbReference>
<name>A0ABQ6GL63_9BACL</name>
<keyword evidence="1" id="KW-0732">Signal</keyword>
<dbReference type="RefSeq" id="WP_284242301.1">
    <property type="nucleotide sequence ID" value="NZ_BSSQ01000035.1"/>
</dbReference>
<dbReference type="InterPro" id="IPR000421">
    <property type="entry name" value="FA58C"/>
</dbReference>
<dbReference type="InterPro" id="IPR008979">
    <property type="entry name" value="Galactose-bd-like_sf"/>
</dbReference>
<organism evidence="3 4">
    <name type="scientific">Paenibacillus glycanilyticus</name>
    <dbReference type="NCBI Taxonomy" id="126569"/>
    <lineage>
        <taxon>Bacteria</taxon>
        <taxon>Bacillati</taxon>
        <taxon>Bacillota</taxon>
        <taxon>Bacilli</taxon>
        <taxon>Bacillales</taxon>
        <taxon>Paenibacillaceae</taxon>
        <taxon>Paenibacillus</taxon>
    </lineage>
</organism>
<feature type="chain" id="PRO_5047439969" description="F5/8 type C domain-containing protein" evidence="1">
    <location>
        <begin position="41"/>
        <end position="1171"/>
    </location>
</feature>
<evidence type="ECO:0000256" key="1">
    <source>
        <dbReference type="SAM" id="SignalP"/>
    </source>
</evidence>
<dbReference type="Proteomes" id="UP001157114">
    <property type="component" value="Unassembled WGS sequence"/>
</dbReference>
<feature type="domain" description="F5/8 type C" evidence="2">
    <location>
        <begin position="900"/>
        <end position="1041"/>
    </location>
</feature>
<evidence type="ECO:0000313" key="3">
    <source>
        <dbReference type="EMBL" id="GLX71487.1"/>
    </source>
</evidence>
<dbReference type="InterPro" id="IPR015943">
    <property type="entry name" value="WD40/YVTN_repeat-like_dom_sf"/>
</dbReference>
<reference evidence="3 4" key="1">
    <citation type="submission" date="2023-03" db="EMBL/GenBank/DDBJ databases">
        <title>Draft genome sequence of the bacteria which degrade cell wall of Tricholomamatutake.</title>
        <authorList>
            <person name="Konishi Y."/>
            <person name="Fukuta Y."/>
            <person name="Shirasaka N."/>
        </authorList>
    </citation>
    <scope>NUCLEOTIDE SEQUENCE [LARGE SCALE GENOMIC DNA]</scope>
    <source>
        <strain evidence="4">mu1</strain>
    </source>
</reference>
<dbReference type="SUPFAM" id="SSF49785">
    <property type="entry name" value="Galactose-binding domain-like"/>
    <property type="match status" value="2"/>
</dbReference>
<protein>
    <recommendedName>
        <fullName evidence="2">F5/8 type C domain-containing protein</fullName>
    </recommendedName>
</protein>
<dbReference type="PANTHER" id="PTHR43739">
    <property type="entry name" value="XYLOGLUCANASE (EUROFUNG)"/>
    <property type="match status" value="1"/>
</dbReference>
<keyword evidence="4" id="KW-1185">Reference proteome</keyword>
<dbReference type="Gene3D" id="2.60.120.260">
    <property type="entry name" value="Galactose-binding domain-like"/>
    <property type="match status" value="2"/>
</dbReference>
<proteinExistence type="predicted"/>
<evidence type="ECO:0000259" key="2">
    <source>
        <dbReference type="PROSITE" id="PS50022"/>
    </source>
</evidence>